<sequence length="234" mass="26814">MDFCPNLPQSENDDNDGYDAVEIIEPSNGMELNSTSPIPSDETAVASKKMKSVVWNHFTRQKINGQLKAVCNQCNGKLVAGSGTNHLHKHLLRCPRRKQPTIKNAMLNATVNKGKVQVGAFSFDHDTSRRELANMIIKHEYPLSMVEHSGFRKFVGSLQPMFKVISRNTLKKDIFKRYEYEKSKIMKLLASNQSRISITTDLWTSNQNMGYMVVTTHFIDNSWRLQSRLIRYFL</sequence>
<dbReference type="EMBL" id="CM039176">
    <property type="protein sequence ID" value="KAH9717522.1"/>
    <property type="molecule type" value="Genomic_DNA"/>
</dbReference>
<protein>
    <submittedName>
        <fullName evidence="1">BED-type domain-containing protein</fullName>
    </submittedName>
</protein>
<reference evidence="2" key="1">
    <citation type="journal article" date="2023" name="Hortic. Res.">
        <title>A chromosome-level phased genome enabling allele-level studies in sweet orange: a case study on citrus Huanglongbing tolerance.</title>
        <authorList>
            <person name="Wu B."/>
            <person name="Yu Q."/>
            <person name="Deng Z."/>
            <person name="Duan Y."/>
            <person name="Luo F."/>
            <person name="Gmitter F. Jr."/>
        </authorList>
    </citation>
    <scope>NUCLEOTIDE SEQUENCE [LARGE SCALE GENOMIC DNA]</scope>
    <source>
        <strain evidence="2">cv. Valencia</strain>
    </source>
</reference>
<evidence type="ECO:0000313" key="2">
    <source>
        <dbReference type="Proteomes" id="UP000829398"/>
    </source>
</evidence>
<keyword evidence="2" id="KW-1185">Reference proteome</keyword>
<evidence type="ECO:0000313" key="1">
    <source>
        <dbReference type="EMBL" id="KAH9717522.1"/>
    </source>
</evidence>
<organism evidence="1 2">
    <name type="scientific">Citrus sinensis</name>
    <name type="common">Sweet orange</name>
    <name type="synonym">Citrus aurantium var. sinensis</name>
    <dbReference type="NCBI Taxonomy" id="2711"/>
    <lineage>
        <taxon>Eukaryota</taxon>
        <taxon>Viridiplantae</taxon>
        <taxon>Streptophyta</taxon>
        <taxon>Embryophyta</taxon>
        <taxon>Tracheophyta</taxon>
        <taxon>Spermatophyta</taxon>
        <taxon>Magnoliopsida</taxon>
        <taxon>eudicotyledons</taxon>
        <taxon>Gunneridae</taxon>
        <taxon>Pentapetalae</taxon>
        <taxon>rosids</taxon>
        <taxon>malvids</taxon>
        <taxon>Sapindales</taxon>
        <taxon>Rutaceae</taxon>
        <taxon>Aurantioideae</taxon>
        <taxon>Citrus</taxon>
    </lineage>
</organism>
<proteinExistence type="predicted"/>
<dbReference type="Proteomes" id="UP000829398">
    <property type="component" value="Chromosome 7"/>
</dbReference>
<gene>
    <name evidence="1" type="ORF">KPL71_021854</name>
</gene>
<name>A0ACB8JI83_CITSI</name>
<accession>A0ACB8JI83</accession>
<comment type="caution">
    <text evidence="1">The sequence shown here is derived from an EMBL/GenBank/DDBJ whole genome shotgun (WGS) entry which is preliminary data.</text>
</comment>